<feature type="transmembrane region" description="Helical" evidence="10">
    <location>
        <begin position="87"/>
        <end position="106"/>
    </location>
</feature>
<feature type="domain" description="Vitamin K epoxide reductase" evidence="11">
    <location>
        <begin position="32"/>
        <end position="164"/>
    </location>
</feature>
<dbReference type="PANTHER" id="PTHR34573:SF1">
    <property type="entry name" value="VITAMIN K EPOXIDE REDUCTASE DOMAIN-CONTAINING PROTEIN"/>
    <property type="match status" value="1"/>
</dbReference>
<evidence type="ECO:0000256" key="5">
    <source>
        <dbReference type="ARBA" id="ARBA00022989"/>
    </source>
</evidence>
<gene>
    <name evidence="12" type="ORF">COV29_03195</name>
</gene>
<evidence type="ECO:0000256" key="1">
    <source>
        <dbReference type="ARBA" id="ARBA00004141"/>
    </source>
</evidence>
<keyword evidence="9" id="KW-0676">Redox-active center</keyword>
<evidence type="ECO:0000256" key="3">
    <source>
        <dbReference type="ARBA" id="ARBA00022692"/>
    </source>
</evidence>
<evidence type="ECO:0000256" key="9">
    <source>
        <dbReference type="ARBA" id="ARBA00023284"/>
    </source>
</evidence>
<dbReference type="GO" id="GO:0048038">
    <property type="term" value="F:quinone binding"/>
    <property type="evidence" value="ECO:0007669"/>
    <property type="project" value="UniProtKB-KW"/>
</dbReference>
<dbReference type="GO" id="GO:0016020">
    <property type="term" value="C:membrane"/>
    <property type="evidence" value="ECO:0007669"/>
    <property type="project" value="UniProtKB-SubCell"/>
</dbReference>
<name>A0A2J0Q9Q0_9BACT</name>
<dbReference type="EMBL" id="PCXQ01000005">
    <property type="protein sequence ID" value="PJE50715.1"/>
    <property type="molecule type" value="Genomic_DNA"/>
</dbReference>
<evidence type="ECO:0000256" key="8">
    <source>
        <dbReference type="ARBA" id="ARBA00023157"/>
    </source>
</evidence>
<evidence type="ECO:0000313" key="12">
    <source>
        <dbReference type="EMBL" id="PJE50715.1"/>
    </source>
</evidence>
<dbReference type="AlphaFoldDB" id="A0A2J0Q9Q0"/>
<feature type="transmembrane region" description="Helical" evidence="10">
    <location>
        <begin position="34"/>
        <end position="53"/>
    </location>
</feature>
<comment type="subcellular location">
    <subcellularLocation>
        <location evidence="1">Membrane</location>
        <topology evidence="1">Multi-pass membrane protein</topology>
    </subcellularLocation>
</comment>
<dbReference type="Pfam" id="PF07884">
    <property type="entry name" value="VKOR"/>
    <property type="match status" value="1"/>
</dbReference>
<evidence type="ECO:0000256" key="10">
    <source>
        <dbReference type="SAM" id="Phobius"/>
    </source>
</evidence>
<evidence type="ECO:0000256" key="6">
    <source>
        <dbReference type="ARBA" id="ARBA00023002"/>
    </source>
</evidence>
<comment type="similarity">
    <text evidence="2">Belongs to the VKOR family.</text>
</comment>
<sequence length="176" mass="19635">MKHLKKLFKTPSQLLSLTREQVQRVNLTSQIPKWVIFALLILSLIGFSDSSYLTFKHYQGEIPPCSILEGCEVVTTSEYSIVGGVPVALLGALFYLSVFLFTFLYFDSQNPKFLVLAALLTPFGFIASVLFVYIQLFVLGAICVYCMGSAVTSTLLFVGGLLILKRMSWTLEQLDN</sequence>
<dbReference type="Gene3D" id="1.20.1440.130">
    <property type="entry name" value="VKOR domain"/>
    <property type="match status" value="1"/>
</dbReference>
<feature type="transmembrane region" description="Helical" evidence="10">
    <location>
        <begin position="113"/>
        <end position="133"/>
    </location>
</feature>
<proteinExistence type="inferred from homology"/>
<evidence type="ECO:0000256" key="2">
    <source>
        <dbReference type="ARBA" id="ARBA00006214"/>
    </source>
</evidence>
<organism evidence="12 13">
    <name type="scientific">Candidatus Yanofskybacteria bacterium CG10_big_fil_rev_8_21_14_0_10_36_16</name>
    <dbReference type="NCBI Taxonomy" id="1975096"/>
    <lineage>
        <taxon>Bacteria</taxon>
        <taxon>Candidatus Yanofskyibacteriota</taxon>
    </lineage>
</organism>
<dbReference type="InterPro" id="IPR038354">
    <property type="entry name" value="VKOR_sf"/>
</dbReference>
<comment type="caution">
    <text evidence="12">The sequence shown here is derived from an EMBL/GenBank/DDBJ whole genome shotgun (WGS) entry which is preliminary data.</text>
</comment>
<dbReference type="SMART" id="SM00756">
    <property type="entry name" value="VKc"/>
    <property type="match status" value="1"/>
</dbReference>
<dbReference type="Proteomes" id="UP000228496">
    <property type="component" value="Unassembled WGS sequence"/>
</dbReference>
<evidence type="ECO:0000256" key="4">
    <source>
        <dbReference type="ARBA" id="ARBA00022719"/>
    </source>
</evidence>
<accession>A0A2J0Q9Q0</accession>
<dbReference type="InterPro" id="IPR012932">
    <property type="entry name" value="VKOR"/>
</dbReference>
<keyword evidence="4" id="KW-0874">Quinone</keyword>
<dbReference type="InterPro" id="IPR044698">
    <property type="entry name" value="VKOR/LTO1"/>
</dbReference>
<dbReference type="PANTHER" id="PTHR34573">
    <property type="entry name" value="VKC DOMAIN-CONTAINING PROTEIN"/>
    <property type="match status" value="1"/>
</dbReference>
<keyword evidence="8" id="KW-1015">Disulfide bond</keyword>
<keyword evidence="5 10" id="KW-1133">Transmembrane helix</keyword>
<feature type="transmembrane region" description="Helical" evidence="10">
    <location>
        <begin position="139"/>
        <end position="164"/>
    </location>
</feature>
<keyword evidence="6" id="KW-0560">Oxidoreductase</keyword>
<keyword evidence="7 10" id="KW-0472">Membrane</keyword>
<evidence type="ECO:0000256" key="7">
    <source>
        <dbReference type="ARBA" id="ARBA00023136"/>
    </source>
</evidence>
<dbReference type="CDD" id="cd12916">
    <property type="entry name" value="VKOR_1"/>
    <property type="match status" value="1"/>
</dbReference>
<protein>
    <recommendedName>
        <fullName evidence="11">Vitamin K epoxide reductase domain-containing protein</fullName>
    </recommendedName>
</protein>
<evidence type="ECO:0000313" key="13">
    <source>
        <dbReference type="Proteomes" id="UP000228496"/>
    </source>
</evidence>
<reference evidence="12 13" key="1">
    <citation type="submission" date="2017-09" db="EMBL/GenBank/DDBJ databases">
        <title>Depth-based differentiation of microbial function through sediment-hosted aquifers and enrichment of novel symbionts in the deep terrestrial subsurface.</title>
        <authorList>
            <person name="Probst A.J."/>
            <person name="Ladd B."/>
            <person name="Jarett J.K."/>
            <person name="Geller-Mcgrath D.E."/>
            <person name="Sieber C.M."/>
            <person name="Emerson J.B."/>
            <person name="Anantharaman K."/>
            <person name="Thomas B.C."/>
            <person name="Malmstrom R."/>
            <person name="Stieglmeier M."/>
            <person name="Klingl A."/>
            <person name="Woyke T."/>
            <person name="Ryan C.M."/>
            <person name="Banfield J.F."/>
        </authorList>
    </citation>
    <scope>NUCLEOTIDE SEQUENCE [LARGE SCALE GENOMIC DNA]</scope>
    <source>
        <strain evidence="12">CG10_big_fil_rev_8_21_14_0_10_36_16</strain>
    </source>
</reference>
<keyword evidence="3 10" id="KW-0812">Transmembrane</keyword>
<evidence type="ECO:0000259" key="11">
    <source>
        <dbReference type="SMART" id="SM00756"/>
    </source>
</evidence>
<dbReference type="GO" id="GO:0016491">
    <property type="term" value="F:oxidoreductase activity"/>
    <property type="evidence" value="ECO:0007669"/>
    <property type="project" value="UniProtKB-KW"/>
</dbReference>